<evidence type="ECO:0000259" key="2">
    <source>
        <dbReference type="PROSITE" id="PS50090"/>
    </source>
</evidence>
<name>A0ABR2L1E1_9EUKA</name>
<keyword evidence="5" id="KW-1185">Reference proteome</keyword>
<accession>A0ABR2L1E1</accession>
<evidence type="ECO:0000256" key="1">
    <source>
        <dbReference type="SAM" id="MobiDB-lite"/>
    </source>
</evidence>
<dbReference type="InterPro" id="IPR001005">
    <property type="entry name" value="SANT/Myb"/>
</dbReference>
<evidence type="ECO:0000259" key="3">
    <source>
        <dbReference type="PROSITE" id="PS51294"/>
    </source>
</evidence>
<dbReference type="CDD" id="cd00167">
    <property type="entry name" value="SANT"/>
    <property type="match status" value="2"/>
</dbReference>
<dbReference type="Proteomes" id="UP001470230">
    <property type="component" value="Unassembled WGS sequence"/>
</dbReference>
<dbReference type="Gene3D" id="1.10.10.60">
    <property type="entry name" value="Homeodomain-like"/>
    <property type="match status" value="2"/>
</dbReference>
<reference evidence="4 5" key="1">
    <citation type="submission" date="2024-04" db="EMBL/GenBank/DDBJ databases">
        <title>Tritrichomonas musculus Genome.</title>
        <authorList>
            <person name="Alves-Ferreira E."/>
            <person name="Grigg M."/>
            <person name="Lorenzi H."/>
            <person name="Galac M."/>
        </authorList>
    </citation>
    <scope>NUCLEOTIDE SEQUENCE [LARGE SCALE GENOMIC DNA]</scope>
    <source>
        <strain evidence="4 5">EAF2021</strain>
    </source>
</reference>
<organism evidence="4 5">
    <name type="scientific">Tritrichomonas musculus</name>
    <dbReference type="NCBI Taxonomy" id="1915356"/>
    <lineage>
        <taxon>Eukaryota</taxon>
        <taxon>Metamonada</taxon>
        <taxon>Parabasalia</taxon>
        <taxon>Tritrichomonadida</taxon>
        <taxon>Tritrichomonadidae</taxon>
        <taxon>Tritrichomonas</taxon>
    </lineage>
</organism>
<feature type="region of interest" description="Disordered" evidence="1">
    <location>
        <begin position="152"/>
        <end position="183"/>
    </location>
</feature>
<evidence type="ECO:0000313" key="4">
    <source>
        <dbReference type="EMBL" id="KAK8896913.1"/>
    </source>
</evidence>
<dbReference type="SUPFAM" id="SSF46689">
    <property type="entry name" value="Homeodomain-like"/>
    <property type="match status" value="1"/>
</dbReference>
<protein>
    <recommendedName>
        <fullName evidence="6">Myb-like DNA-binding domain containing protein</fullName>
    </recommendedName>
</protein>
<dbReference type="PROSITE" id="PS50090">
    <property type="entry name" value="MYB_LIKE"/>
    <property type="match status" value="2"/>
</dbReference>
<gene>
    <name evidence="4" type="ORF">M9Y10_014839</name>
</gene>
<dbReference type="SMART" id="SM00717">
    <property type="entry name" value="SANT"/>
    <property type="match status" value="2"/>
</dbReference>
<evidence type="ECO:0000313" key="5">
    <source>
        <dbReference type="Proteomes" id="UP001470230"/>
    </source>
</evidence>
<feature type="domain" description="HTH myb-type" evidence="3">
    <location>
        <begin position="78"/>
        <end position="132"/>
    </location>
</feature>
<feature type="compositionally biased region" description="Polar residues" evidence="1">
    <location>
        <begin position="166"/>
        <end position="182"/>
    </location>
</feature>
<dbReference type="InterPro" id="IPR017930">
    <property type="entry name" value="Myb_dom"/>
</dbReference>
<sequence length="264" mass="31214">MNTNYAFFPQYECQFFPVTFVNQNKRIVKKPFTKEEDRKLIEIVNSMGDCFEDWKAVAERMETRSARQCRERWVSYLSPDIRFGKWTEEEDRILIDKINKMGKRWTDIAIHFNGRSGNDIKNRWYWHLKDKTFINDKNEIELLKGPFLNKRKRKRSVPSAHDKTMNEIQKSSLSENQYTTHSQNEDLTHQQVTRDNCFNNSTVIIENSNISDLRPTAVFKRVNQFPVTIPQESNKKSTKNALSLNSNQHESTKLPSISQLINNM</sequence>
<dbReference type="PANTHER" id="PTHR45614">
    <property type="entry name" value="MYB PROTEIN-RELATED"/>
    <property type="match status" value="1"/>
</dbReference>
<dbReference type="PANTHER" id="PTHR45614:SF253">
    <property type="entry name" value="CHROMOSOME UNDETERMINED SCAFFOLD_38, WHOLE GENOME SHOTGUN SEQUENCE"/>
    <property type="match status" value="1"/>
</dbReference>
<feature type="domain" description="Myb-like" evidence="2">
    <location>
        <begin position="24"/>
        <end position="77"/>
    </location>
</feature>
<evidence type="ECO:0008006" key="6">
    <source>
        <dbReference type="Google" id="ProtNLM"/>
    </source>
</evidence>
<dbReference type="PROSITE" id="PS51294">
    <property type="entry name" value="HTH_MYB"/>
    <property type="match status" value="2"/>
</dbReference>
<feature type="domain" description="Myb-like" evidence="2">
    <location>
        <begin position="78"/>
        <end position="128"/>
    </location>
</feature>
<dbReference type="EMBL" id="JAPFFF010000002">
    <property type="protein sequence ID" value="KAK8896913.1"/>
    <property type="molecule type" value="Genomic_DNA"/>
</dbReference>
<dbReference type="InterPro" id="IPR050560">
    <property type="entry name" value="MYB_TF"/>
</dbReference>
<dbReference type="Pfam" id="PF00249">
    <property type="entry name" value="Myb_DNA-binding"/>
    <property type="match status" value="2"/>
</dbReference>
<feature type="domain" description="HTH myb-type" evidence="3">
    <location>
        <begin position="24"/>
        <end position="77"/>
    </location>
</feature>
<proteinExistence type="predicted"/>
<dbReference type="InterPro" id="IPR009057">
    <property type="entry name" value="Homeodomain-like_sf"/>
</dbReference>
<comment type="caution">
    <text evidence="4">The sequence shown here is derived from an EMBL/GenBank/DDBJ whole genome shotgun (WGS) entry which is preliminary data.</text>
</comment>